<sequence>MRHPTDGTLRRLLDEPAGVPDAEREHAAGCPACLTALRSARADADLVGAALGPDLVGADAAPAVDVDAAWARLAHAVAAPPRAAAAAPRPRLGLRRPTLRRPAVAVVAVAALLTGAGVAAASDWLPIFRTDRIAAVTVTQSDLVALPDLDAYGELELTDGADLRDVADADAAEEVTGLPVPEVRALPRGVTGEPQFQAGEQLGAEFTFSAAEAARTAAAAGATLPPPPPGMDGARFRLVAGPGYAAVWPTGSGLPGLVVARAVAPTGYSSGIPFETARDYLLSLPGMPPGVADQLRGFSGDGTTLPLPLPAGEVTSTAADVGGRPATVLTTRDGALACVVWVRDGVVTAVAGSLDADEVLAVARELGP</sequence>
<dbReference type="AlphaFoldDB" id="A0A6M6JMR0"/>
<feature type="region of interest" description="Disordered" evidence="1">
    <location>
        <begin position="1"/>
        <end position="25"/>
    </location>
</feature>
<protein>
    <recommendedName>
        <fullName evidence="5">DUF4367 domain-containing protein</fullName>
    </recommendedName>
</protein>
<accession>A0A6M6JMR0</accession>
<organism evidence="3 4">
    <name type="scientific">Pseudonocardia broussonetiae</name>
    <dbReference type="NCBI Taxonomy" id="2736640"/>
    <lineage>
        <taxon>Bacteria</taxon>
        <taxon>Bacillati</taxon>
        <taxon>Actinomycetota</taxon>
        <taxon>Actinomycetes</taxon>
        <taxon>Pseudonocardiales</taxon>
        <taxon>Pseudonocardiaceae</taxon>
        <taxon>Pseudonocardia</taxon>
    </lineage>
</organism>
<gene>
    <name evidence="3" type="ORF">HOP40_19420</name>
</gene>
<keyword evidence="2" id="KW-1133">Transmembrane helix</keyword>
<keyword evidence="4" id="KW-1185">Reference proteome</keyword>
<feature type="compositionally biased region" description="Basic and acidic residues" evidence="1">
    <location>
        <begin position="1"/>
        <end position="14"/>
    </location>
</feature>
<dbReference type="Proteomes" id="UP000505377">
    <property type="component" value="Chromosome"/>
</dbReference>
<keyword evidence="2" id="KW-0472">Membrane</keyword>
<proteinExistence type="predicted"/>
<reference evidence="3 4" key="1">
    <citation type="submission" date="2020-05" db="EMBL/GenBank/DDBJ databases">
        <authorList>
            <person name="Mo P."/>
        </authorList>
    </citation>
    <scope>NUCLEOTIDE SEQUENCE [LARGE SCALE GENOMIC DNA]</scope>
    <source>
        <strain evidence="3 4">Gen01</strain>
    </source>
</reference>
<evidence type="ECO:0008006" key="5">
    <source>
        <dbReference type="Google" id="ProtNLM"/>
    </source>
</evidence>
<evidence type="ECO:0000313" key="4">
    <source>
        <dbReference type="Proteomes" id="UP000505377"/>
    </source>
</evidence>
<evidence type="ECO:0000256" key="2">
    <source>
        <dbReference type="SAM" id="Phobius"/>
    </source>
</evidence>
<keyword evidence="2" id="KW-0812">Transmembrane</keyword>
<name>A0A6M6JMR0_9PSEU</name>
<evidence type="ECO:0000256" key="1">
    <source>
        <dbReference type="SAM" id="MobiDB-lite"/>
    </source>
</evidence>
<dbReference type="EMBL" id="CP053564">
    <property type="protein sequence ID" value="QJY47709.1"/>
    <property type="molecule type" value="Genomic_DNA"/>
</dbReference>
<dbReference type="KEGG" id="pbro:HOP40_19420"/>
<feature type="transmembrane region" description="Helical" evidence="2">
    <location>
        <begin position="103"/>
        <end position="125"/>
    </location>
</feature>
<dbReference type="RefSeq" id="WP_172160605.1">
    <property type="nucleotide sequence ID" value="NZ_CP053564.1"/>
</dbReference>
<evidence type="ECO:0000313" key="3">
    <source>
        <dbReference type="EMBL" id="QJY47709.1"/>
    </source>
</evidence>